<dbReference type="InterPro" id="IPR041118">
    <property type="entry name" value="Rx_N"/>
</dbReference>
<dbReference type="InterPro" id="IPR027417">
    <property type="entry name" value="P-loop_NTPase"/>
</dbReference>
<dbReference type="SUPFAM" id="SSF52047">
    <property type="entry name" value="RNI-like"/>
    <property type="match status" value="1"/>
</dbReference>
<dbReference type="Gene3D" id="3.80.10.10">
    <property type="entry name" value="Ribonuclease Inhibitor"/>
    <property type="match status" value="1"/>
</dbReference>
<sequence length="1119" mass="127447">MEALAVSFTESTAKSLLGKLGHILSQEAGLLSGVEDDIQYIMDEVESMASFLRILPERQGQDHQVTTWMKQVREIAYDAEDSIDMFKHRLGGLRHRNRFIEFLINAYHLLRTLKARRSIATDLKKLKLRAHDVSERRTRYFLTSGNHSGSGSVATIAPKSSDHHPDVQPRGNHWDKNELIRRLIEDNQPKLGVVSIVGVANEARKDLAMNVYQTLIFTSDRFQAHAWIEIPRFSTIEELLRNLITELSISKQQIREFLGDPAQLTDEVGVKRLLIEMGKAELMKMIRVYLDGRRYLIVLDNVYATNVWNGIKLAFPGGKNGSRLVVTTHDKKVVDDCFSHYHHSIKEMAKFSPDESSTNENRPVGIDEPSNTLVGWLLAENQKQLGVISIVGSGGLGKTTLAMTVYQSPDITGGHFPARTSIAVSQSYKIETLLRTMIRELSISVEEIGRVIPAAEHDNDGVEQILERMDEMELVKTINNHLQRKRYLIVLDDLWDVSAWDSIRKALPDQRNGSRVIVTTRNETVANTCSSSLNRQFIYRITRLSPDKSRQLFCTRVFEGPEYTCPSHLKKIMDDILKKCDGLPLAIVTIAGLLANKPEKTREEWSKLHDHLGFELETNASLQKINRILRLSYNDLPYHLKPCLLYLSIFPEDYEIDRKRLVRRWIAEGIVSRRRGMSAEAVAETYFQELVDRNLILPEKFGDGGKVKTCRVHDIMLEVVVSVSMEENFVTVLNKNSIGIPHDKIRRLALHENSTLEDGIYLSQVRSFTLFGNKLLLKDYRKMMMLRVLDLQGYEGRNQNHLKNISKLFLLNYLSLRDNRFLHELPDSIGDLPNLQFLDIRGAYIKKLPNAIVKLKRLSHLLAGGYGHPYGLEFPKGVGKMKTLQELGPIYIDPSDVLQEIGKLTQLRKLSVYFGSSTRDKNMEHLRDSLGKLSNCLRSLTLHDFGGGHGIAVLDGLASSPPSLLEKMSLLGTLGSKLPTWFESLDRIAKITLERTELKHEAIEALAKLPSLVQLRLKHGSFKQEHHPLPFRCGGFAVLNVLEIRYHKVSFQERALQSLRLLKVDCNDEGIEGVQHLSELKEAHLQIRNDQLRERLKSTLEKHIKKPKMKVLNSKRSTY</sequence>
<dbReference type="Gene3D" id="1.10.10.10">
    <property type="entry name" value="Winged helix-like DNA-binding domain superfamily/Winged helix DNA-binding domain"/>
    <property type="match status" value="1"/>
</dbReference>
<evidence type="ECO:0000259" key="9">
    <source>
        <dbReference type="Pfam" id="PF23598"/>
    </source>
</evidence>
<dbReference type="PANTHER" id="PTHR23155">
    <property type="entry name" value="DISEASE RESISTANCE PROTEIN RP"/>
    <property type="match status" value="1"/>
</dbReference>
<keyword evidence="4" id="KW-0547">Nucleotide-binding</keyword>
<dbReference type="EMBL" id="CP136895">
    <property type="protein sequence ID" value="WOL12106.1"/>
    <property type="molecule type" value="Genomic_DNA"/>
</dbReference>
<reference evidence="10 11" key="1">
    <citation type="submission" date="2023-10" db="EMBL/GenBank/DDBJ databases">
        <title>Chromosome-scale genome assembly provides insights into flower coloration mechanisms of Canna indica.</title>
        <authorList>
            <person name="Li C."/>
        </authorList>
    </citation>
    <scope>NUCLEOTIDE SEQUENCE [LARGE SCALE GENOMIC DNA]</scope>
    <source>
        <tissue evidence="10">Flower</tissue>
    </source>
</reference>
<feature type="domain" description="Disease resistance N-terminal" evidence="7">
    <location>
        <begin position="14"/>
        <end position="100"/>
    </location>
</feature>
<evidence type="ECO:0000313" key="10">
    <source>
        <dbReference type="EMBL" id="WOL12106.1"/>
    </source>
</evidence>
<dbReference type="Gene3D" id="3.40.50.300">
    <property type="entry name" value="P-loop containing nucleotide triphosphate hydrolases"/>
    <property type="match status" value="2"/>
</dbReference>
<evidence type="ECO:0000256" key="3">
    <source>
        <dbReference type="ARBA" id="ARBA00022737"/>
    </source>
</evidence>
<evidence type="ECO:0000313" key="11">
    <source>
        <dbReference type="Proteomes" id="UP001327560"/>
    </source>
</evidence>
<dbReference type="InterPro" id="IPR055414">
    <property type="entry name" value="LRR_R13L4/SHOC2-like"/>
</dbReference>
<dbReference type="FunFam" id="1.10.10.10:FF:000322">
    <property type="entry name" value="Probable disease resistance protein At1g63360"/>
    <property type="match status" value="1"/>
</dbReference>
<name>A0AAQ3QK70_9LILI</name>
<dbReference type="AlphaFoldDB" id="A0AAQ3QK70"/>
<dbReference type="Gene3D" id="1.10.8.430">
    <property type="entry name" value="Helical domain of apoptotic protease-activating factors"/>
    <property type="match status" value="1"/>
</dbReference>
<dbReference type="CDD" id="cd14798">
    <property type="entry name" value="RX-CC_like"/>
    <property type="match status" value="1"/>
</dbReference>
<dbReference type="GO" id="GO:0009626">
    <property type="term" value="P:plant-type hypersensitive response"/>
    <property type="evidence" value="ECO:0007669"/>
    <property type="project" value="UniProtKB-ARBA"/>
</dbReference>
<dbReference type="Pfam" id="PF00931">
    <property type="entry name" value="NB-ARC"/>
    <property type="match status" value="2"/>
</dbReference>
<keyword evidence="11" id="KW-1185">Reference proteome</keyword>
<dbReference type="FunFam" id="3.40.50.300:FF:001091">
    <property type="entry name" value="Probable disease resistance protein At1g61300"/>
    <property type="match status" value="1"/>
</dbReference>
<evidence type="ECO:0000256" key="1">
    <source>
        <dbReference type="ARBA" id="ARBA00008894"/>
    </source>
</evidence>
<dbReference type="InterPro" id="IPR002182">
    <property type="entry name" value="NB-ARC"/>
</dbReference>
<evidence type="ECO:0000259" key="7">
    <source>
        <dbReference type="Pfam" id="PF18052"/>
    </source>
</evidence>
<dbReference type="GO" id="GO:0043531">
    <property type="term" value="F:ADP binding"/>
    <property type="evidence" value="ECO:0007669"/>
    <property type="project" value="InterPro"/>
</dbReference>
<dbReference type="PANTHER" id="PTHR23155:SF1205">
    <property type="entry name" value="DISEASE RESISTANCE PROTEIN RPM1"/>
    <property type="match status" value="1"/>
</dbReference>
<keyword evidence="3" id="KW-0677">Repeat</keyword>
<accession>A0AAQ3QK70</accession>
<dbReference type="InterPro" id="IPR038005">
    <property type="entry name" value="RX-like_CC"/>
</dbReference>
<evidence type="ECO:0000256" key="5">
    <source>
        <dbReference type="ARBA" id="ARBA00022821"/>
    </source>
</evidence>
<dbReference type="InterPro" id="IPR036388">
    <property type="entry name" value="WH-like_DNA-bd_sf"/>
</dbReference>
<keyword evidence="5" id="KW-0611">Plant defense</keyword>
<dbReference type="Pfam" id="PF23598">
    <property type="entry name" value="LRR_14"/>
    <property type="match status" value="1"/>
</dbReference>
<feature type="domain" description="Disease resistance R13L4/SHOC-2-like LRR" evidence="9">
    <location>
        <begin position="764"/>
        <end position="1105"/>
    </location>
</feature>
<dbReference type="PRINTS" id="PR00364">
    <property type="entry name" value="DISEASERSIST"/>
</dbReference>
<protein>
    <submittedName>
        <fullName evidence="10">Disease resistance protein RPM1-like</fullName>
    </submittedName>
</protein>
<comment type="similarity">
    <text evidence="1">Belongs to the disease resistance NB-LRR family.</text>
</comment>
<dbReference type="GO" id="GO:0002758">
    <property type="term" value="P:innate immune response-activating signaling pathway"/>
    <property type="evidence" value="ECO:0007669"/>
    <property type="project" value="UniProtKB-ARBA"/>
</dbReference>
<feature type="domain" description="NB-ARC" evidence="6">
    <location>
        <begin position="176"/>
        <end position="355"/>
    </location>
</feature>
<evidence type="ECO:0000259" key="8">
    <source>
        <dbReference type="Pfam" id="PF23559"/>
    </source>
</evidence>
<proteinExistence type="inferred from homology"/>
<feature type="domain" description="NB-ARC" evidence="6">
    <location>
        <begin position="370"/>
        <end position="560"/>
    </location>
</feature>
<dbReference type="GO" id="GO:0042742">
    <property type="term" value="P:defense response to bacterium"/>
    <property type="evidence" value="ECO:0007669"/>
    <property type="project" value="UniProtKB-ARBA"/>
</dbReference>
<keyword evidence="2" id="KW-0433">Leucine-rich repeat</keyword>
<dbReference type="InterPro" id="IPR032675">
    <property type="entry name" value="LRR_dom_sf"/>
</dbReference>
<dbReference type="Proteomes" id="UP001327560">
    <property type="component" value="Chromosome 6"/>
</dbReference>
<dbReference type="Pfam" id="PF23559">
    <property type="entry name" value="WHD_DRP"/>
    <property type="match status" value="1"/>
</dbReference>
<gene>
    <name evidence="10" type="ORF">Cni_G20871</name>
</gene>
<evidence type="ECO:0000259" key="6">
    <source>
        <dbReference type="Pfam" id="PF00931"/>
    </source>
</evidence>
<feature type="domain" description="Disease resistance protein winged helix" evidence="8">
    <location>
        <begin position="649"/>
        <end position="719"/>
    </location>
</feature>
<dbReference type="Pfam" id="PF18052">
    <property type="entry name" value="Rx_N"/>
    <property type="match status" value="1"/>
</dbReference>
<evidence type="ECO:0000256" key="2">
    <source>
        <dbReference type="ARBA" id="ARBA00022614"/>
    </source>
</evidence>
<organism evidence="10 11">
    <name type="scientific">Canna indica</name>
    <name type="common">Indian-shot</name>
    <dbReference type="NCBI Taxonomy" id="4628"/>
    <lineage>
        <taxon>Eukaryota</taxon>
        <taxon>Viridiplantae</taxon>
        <taxon>Streptophyta</taxon>
        <taxon>Embryophyta</taxon>
        <taxon>Tracheophyta</taxon>
        <taxon>Spermatophyta</taxon>
        <taxon>Magnoliopsida</taxon>
        <taxon>Liliopsida</taxon>
        <taxon>Zingiberales</taxon>
        <taxon>Cannaceae</taxon>
        <taxon>Canna</taxon>
    </lineage>
</organism>
<dbReference type="SUPFAM" id="SSF52540">
    <property type="entry name" value="P-loop containing nucleoside triphosphate hydrolases"/>
    <property type="match status" value="2"/>
</dbReference>
<dbReference type="InterPro" id="IPR042197">
    <property type="entry name" value="Apaf_helical"/>
</dbReference>
<evidence type="ECO:0000256" key="4">
    <source>
        <dbReference type="ARBA" id="ARBA00022741"/>
    </source>
</evidence>
<dbReference type="InterPro" id="IPR058922">
    <property type="entry name" value="WHD_DRP"/>
</dbReference>
<dbReference type="InterPro" id="IPR044974">
    <property type="entry name" value="Disease_R_plants"/>
</dbReference>
<dbReference type="Gene3D" id="1.20.5.4130">
    <property type="match status" value="1"/>
</dbReference>